<accession>A0A432Z0I3</accession>
<keyword evidence="1" id="KW-1133">Transmembrane helix</keyword>
<dbReference type="EMBL" id="PIQC01000004">
    <property type="protein sequence ID" value="RUO69698.1"/>
    <property type="molecule type" value="Genomic_DNA"/>
</dbReference>
<evidence type="ECO:0000313" key="3">
    <source>
        <dbReference type="Proteomes" id="UP000288058"/>
    </source>
</evidence>
<evidence type="ECO:0000256" key="1">
    <source>
        <dbReference type="SAM" id="Phobius"/>
    </source>
</evidence>
<evidence type="ECO:0000313" key="2">
    <source>
        <dbReference type="EMBL" id="RUO69698.1"/>
    </source>
</evidence>
<organism evidence="2 3">
    <name type="scientific">Idiomarina ramblicola</name>
    <dbReference type="NCBI Taxonomy" id="263724"/>
    <lineage>
        <taxon>Bacteria</taxon>
        <taxon>Pseudomonadati</taxon>
        <taxon>Pseudomonadota</taxon>
        <taxon>Gammaproteobacteria</taxon>
        <taxon>Alteromonadales</taxon>
        <taxon>Idiomarinaceae</taxon>
        <taxon>Idiomarina</taxon>
    </lineage>
</organism>
<keyword evidence="1" id="KW-0812">Transmembrane</keyword>
<gene>
    <name evidence="2" type="ORF">CWI78_07165</name>
</gene>
<dbReference type="RefSeq" id="WP_126781645.1">
    <property type="nucleotide sequence ID" value="NZ_PIQC01000004.1"/>
</dbReference>
<dbReference type="Proteomes" id="UP000288058">
    <property type="component" value="Unassembled WGS sequence"/>
</dbReference>
<feature type="transmembrane region" description="Helical" evidence="1">
    <location>
        <begin position="38"/>
        <end position="56"/>
    </location>
</feature>
<feature type="transmembrane region" description="Helical" evidence="1">
    <location>
        <begin position="63"/>
        <end position="80"/>
    </location>
</feature>
<dbReference type="AlphaFoldDB" id="A0A432Z0I3"/>
<sequence>MLKKRNALLLFTLPFLVTLIFYNFGFKFINQIIGNKEVGILVTLLITIYFLVVALLSFKLGKATVALLTIAILALMFLPVRQNISVVSTLKVDSEIFWVERHRGALMAYSANNKVLIKPERLYLTDDTIYEAHLENKDGEVYLVYKKDKDDPYLSKKI</sequence>
<feature type="transmembrane region" description="Helical" evidence="1">
    <location>
        <begin position="7"/>
        <end position="26"/>
    </location>
</feature>
<keyword evidence="1" id="KW-0472">Membrane</keyword>
<name>A0A432Z0I3_9GAMM</name>
<proteinExistence type="predicted"/>
<reference evidence="3" key="1">
    <citation type="journal article" date="2018" name="Front. Microbiol.">
        <title>Genome-Based Analysis Reveals the Taxonomy and Diversity of the Family Idiomarinaceae.</title>
        <authorList>
            <person name="Liu Y."/>
            <person name="Lai Q."/>
            <person name="Shao Z."/>
        </authorList>
    </citation>
    <scope>NUCLEOTIDE SEQUENCE [LARGE SCALE GENOMIC DNA]</scope>
    <source>
        <strain evidence="3">R22</strain>
    </source>
</reference>
<protein>
    <submittedName>
        <fullName evidence="2">Uncharacterized protein</fullName>
    </submittedName>
</protein>
<comment type="caution">
    <text evidence="2">The sequence shown here is derived from an EMBL/GenBank/DDBJ whole genome shotgun (WGS) entry which is preliminary data.</text>
</comment>
<dbReference type="OrthoDB" id="6237942at2"/>
<keyword evidence="3" id="KW-1185">Reference proteome</keyword>